<dbReference type="RefSeq" id="WP_021055552.1">
    <property type="nucleotide sequence ID" value="NZ_KE356561.1"/>
</dbReference>
<dbReference type="Proteomes" id="UP000030710">
    <property type="component" value="Unassembled WGS sequence"/>
</dbReference>
<accession>U1MZX9</accession>
<dbReference type="EMBL" id="KE356561">
    <property type="protein sequence ID" value="ERG96084.1"/>
    <property type="molecule type" value="Genomic_DNA"/>
</dbReference>
<dbReference type="Pfam" id="PF03104">
    <property type="entry name" value="DNA_pol_B_exo1"/>
    <property type="match status" value="1"/>
</dbReference>
<dbReference type="InterPro" id="IPR006133">
    <property type="entry name" value="DNA-dir_DNA_pol_B_exonuc"/>
</dbReference>
<evidence type="ECO:0000313" key="2">
    <source>
        <dbReference type="EMBL" id="ERG96084.1"/>
    </source>
</evidence>
<dbReference type="InterPro" id="IPR012337">
    <property type="entry name" value="RNaseH-like_sf"/>
</dbReference>
<dbReference type="AlphaFoldDB" id="U1MZX9"/>
<feature type="domain" description="DNA-directed DNA polymerase family B exonuclease" evidence="1">
    <location>
        <begin position="21"/>
        <end position="106"/>
    </location>
</feature>
<reference evidence="2 3" key="1">
    <citation type="journal article" date="2013" name="PLoS ONE">
        <title>Assembly-driven community genomics of a hypersaline microbial ecosystem.</title>
        <authorList>
            <person name="Podell S."/>
            <person name="Ugalde J.A."/>
            <person name="Narasingarao P."/>
            <person name="Banfield J.F."/>
            <person name="Heidelberg K.B."/>
            <person name="Allen E.E."/>
        </authorList>
    </citation>
    <scope>NUCLEOTIDE SEQUENCE [LARGE SCALE GENOMIC DNA]</scope>
    <source>
        <strain evidence="3">J07HQW2</strain>
    </source>
</reference>
<protein>
    <submittedName>
        <fullName evidence="2">DNA polymerase elongation subunit, family B</fullName>
    </submittedName>
</protein>
<sequence length="214" mass="24241">MDDFVFHHSLNPDEIATRYASIDIECNSIDPTNGQTVAIGIGLKDTVAGEQSVDILTLGGAMCDEETLIRRAFERINEFDPTALVTFNGREFDLDYLSGRLAILDSNQQIELHCEDNHIDLFVPRKQKADEQGIKWPSLEEVLEGHGLAIQPTHWRGEQLTNKRFGEELAPKYLQAITEDRTTTVDELERLIHQYVEGDIEANLVLYETDAGRR</sequence>
<dbReference type="eggNOG" id="arCOG03130">
    <property type="taxonomic scope" value="Archaea"/>
</dbReference>
<name>U1MZX9_9EURY</name>
<evidence type="ECO:0000313" key="3">
    <source>
        <dbReference type="Proteomes" id="UP000030710"/>
    </source>
</evidence>
<dbReference type="InterPro" id="IPR036397">
    <property type="entry name" value="RNaseH_sf"/>
</dbReference>
<dbReference type="Gene3D" id="3.30.420.10">
    <property type="entry name" value="Ribonuclease H-like superfamily/Ribonuclease H"/>
    <property type="match status" value="1"/>
</dbReference>
<dbReference type="GO" id="GO:0003676">
    <property type="term" value="F:nucleic acid binding"/>
    <property type="evidence" value="ECO:0007669"/>
    <property type="project" value="InterPro"/>
</dbReference>
<dbReference type="STRING" id="1238425.J07HQW2_02551"/>
<proteinExistence type="predicted"/>
<gene>
    <name evidence="2" type="ORF">J07HQW2_02551</name>
</gene>
<evidence type="ECO:0000259" key="1">
    <source>
        <dbReference type="Pfam" id="PF03104"/>
    </source>
</evidence>
<dbReference type="HOGENOM" id="CLU_1259075_0_0_2"/>
<dbReference type="SUPFAM" id="SSF53098">
    <property type="entry name" value="Ribonuclease H-like"/>
    <property type="match status" value="1"/>
</dbReference>
<organism evidence="2 3">
    <name type="scientific">Haloquadratum walsbyi J07HQW2</name>
    <dbReference type="NCBI Taxonomy" id="1238425"/>
    <lineage>
        <taxon>Archaea</taxon>
        <taxon>Methanobacteriati</taxon>
        <taxon>Methanobacteriota</taxon>
        <taxon>Stenosarchaea group</taxon>
        <taxon>Halobacteria</taxon>
        <taxon>Halobacteriales</taxon>
        <taxon>Haloferacaceae</taxon>
        <taxon>Haloquadratum</taxon>
    </lineage>
</organism>